<evidence type="ECO:0000256" key="1">
    <source>
        <dbReference type="SAM" id="Phobius"/>
    </source>
</evidence>
<accession>A0ABV7ASC8</accession>
<feature type="transmembrane region" description="Helical" evidence="1">
    <location>
        <begin position="81"/>
        <end position="104"/>
    </location>
</feature>
<comment type="caution">
    <text evidence="2">The sequence shown here is derived from an EMBL/GenBank/DDBJ whole genome shotgun (WGS) entry which is preliminary data.</text>
</comment>
<evidence type="ECO:0000313" key="2">
    <source>
        <dbReference type="EMBL" id="MFC2972185.1"/>
    </source>
</evidence>
<feature type="transmembrane region" description="Helical" evidence="1">
    <location>
        <begin position="48"/>
        <end position="69"/>
    </location>
</feature>
<evidence type="ECO:0000313" key="3">
    <source>
        <dbReference type="Proteomes" id="UP001595457"/>
    </source>
</evidence>
<feature type="transmembrane region" description="Helical" evidence="1">
    <location>
        <begin position="116"/>
        <end position="135"/>
    </location>
</feature>
<organism evidence="2 3">
    <name type="scientific">Azotobacter bryophylli</name>
    <dbReference type="NCBI Taxonomy" id="1986537"/>
    <lineage>
        <taxon>Bacteria</taxon>
        <taxon>Pseudomonadati</taxon>
        <taxon>Pseudomonadota</taxon>
        <taxon>Gammaproteobacteria</taxon>
        <taxon>Pseudomonadales</taxon>
        <taxon>Pseudomonadaceae</taxon>
        <taxon>Azotobacter</taxon>
    </lineage>
</organism>
<sequence length="138" mass="15037">MDGFLLVKSLHSLATVLLFGTALALGWRRWRLNRGALEGLPARLFRWPALYVGGLVLGVLSLPVTGWWLAHLAGWPLGQLWLLGGSLLYLLGAVCWLWLLLRALGRPSVPRSRSDLALAGFGLLCFVAIAVLMVAKPV</sequence>
<dbReference type="RefSeq" id="WP_377813812.1">
    <property type="nucleotide sequence ID" value="NZ_JBHRSJ010000012.1"/>
</dbReference>
<reference evidence="3" key="1">
    <citation type="journal article" date="2019" name="Int. J. Syst. Evol. Microbiol.">
        <title>The Global Catalogue of Microorganisms (GCM) 10K type strain sequencing project: providing services to taxonomists for standard genome sequencing and annotation.</title>
        <authorList>
            <consortium name="The Broad Institute Genomics Platform"/>
            <consortium name="The Broad Institute Genome Sequencing Center for Infectious Disease"/>
            <person name="Wu L."/>
            <person name="Ma J."/>
        </authorList>
    </citation>
    <scope>NUCLEOTIDE SEQUENCE [LARGE SCALE GENOMIC DNA]</scope>
    <source>
        <strain evidence="3">KCTC 62195</strain>
    </source>
</reference>
<keyword evidence="3" id="KW-1185">Reference proteome</keyword>
<dbReference type="InterPro" id="IPR018729">
    <property type="entry name" value="DUF2269_transmembrane"/>
</dbReference>
<dbReference type="Proteomes" id="UP001595457">
    <property type="component" value="Unassembled WGS sequence"/>
</dbReference>
<feature type="transmembrane region" description="Helical" evidence="1">
    <location>
        <begin position="6"/>
        <end position="27"/>
    </location>
</feature>
<dbReference type="Pfam" id="PF10027">
    <property type="entry name" value="DUF2269"/>
    <property type="match status" value="1"/>
</dbReference>
<dbReference type="EMBL" id="JBHRSJ010000012">
    <property type="protein sequence ID" value="MFC2972185.1"/>
    <property type="molecule type" value="Genomic_DNA"/>
</dbReference>
<protein>
    <submittedName>
        <fullName evidence="2">DUF2269 family protein</fullName>
    </submittedName>
</protein>
<name>A0ABV7ASC8_9GAMM</name>
<keyword evidence="1" id="KW-1133">Transmembrane helix</keyword>
<keyword evidence="1" id="KW-0812">Transmembrane</keyword>
<keyword evidence="1" id="KW-0472">Membrane</keyword>
<proteinExistence type="predicted"/>
<gene>
    <name evidence="2" type="ORF">ACFOJE_08165</name>
</gene>